<feature type="region of interest" description="Disordered" evidence="1">
    <location>
        <begin position="37"/>
        <end position="176"/>
    </location>
</feature>
<gene>
    <name evidence="2" type="ORF">ACD591_02550</name>
</gene>
<reference evidence="2 3" key="1">
    <citation type="submission" date="2024-08" db="EMBL/GenBank/DDBJ databases">
        <authorList>
            <person name="Wei W."/>
        </authorList>
    </citation>
    <scope>NUCLEOTIDE SEQUENCE [LARGE SCALE GENOMIC DNA]</scope>
    <source>
        <strain evidence="2 3">XU2</strain>
    </source>
</reference>
<sequence>MKDDNGKVILAMLAGASAGLVAGILMAPEAGEATRDNLKKSASRLGSDLGSKLQGLGSSAGALLGRKSPDDDPEVVNTGSNTTPTSHLANNPTGGNVETMGSDSRDTATGTALSDVGAGIDAGALGADAGTLGRDANATGTSAGTTSGATAKPKRPSKAKGASKSGSTGTGEDASA</sequence>
<evidence type="ECO:0000313" key="3">
    <source>
        <dbReference type="Proteomes" id="UP001570846"/>
    </source>
</evidence>
<organism evidence="2 3">
    <name type="scientific">Rufibacter glacialis</name>
    <dbReference type="NCBI Taxonomy" id="1259555"/>
    <lineage>
        <taxon>Bacteria</taxon>
        <taxon>Pseudomonadati</taxon>
        <taxon>Bacteroidota</taxon>
        <taxon>Cytophagia</taxon>
        <taxon>Cytophagales</taxon>
        <taxon>Hymenobacteraceae</taxon>
        <taxon>Rufibacter</taxon>
    </lineage>
</organism>
<feature type="compositionally biased region" description="Low complexity" evidence="1">
    <location>
        <begin position="115"/>
        <end position="151"/>
    </location>
</feature>
<evidence type="ECO:0000313" key="2">
    <source>
        <dbReference type="EMBL" id="MFA1770157.1"/>
    </source>
</evidence>
<dbReference type="Proteomes" id="UP001570846">
    <property type="component" value="Unassembled WGS sequence"/>
</dbReference>
<comment type="caution">
    <text evidence="2">The sequence shown here is derived from an EMBL/GenBank/DDBJ whole genome shotgun (WGS) entry which is preliminary data.</text>
</comment>
<feature type="compositionally biased region" description="Low complexity" evidence="1">
    <location>
        <begin position="45"/>
        <end position="66"/>
    </location>
</feature>
<evidence type="ECO:0000256" key="1">
    <source>
        <dbReference type="SAM" id="MobiDB-lite"/>
    </source>
</evidence>
<keyword evidence="3" id="KW-1185">Reference proteome</keyword>
<accession>A0ABV4RAL7</accession>
<name>A0ABV4RAL7_9BACT</name>
<dbReference type="EMBL" id="JBGOGF010000001">
    <property type="protein sequence ID" value="MFA1770157.1"/>
    <property type="molecule type" value="Genomic_DNA"/>
</dbReference>
<proteinExistence type="predicted"/>
<evidence type="ECO:0008006" key="4">
    <source>
        <dbReference type="Google" id="ProtNLM"/>
    </source>
</evidence>
<protein>
    <recommendedName>
        <fullName evidence="4">YtxH domain-containing protein</fullName>
    </recommendedName>
</protein>
<feature type="compositionally biased region" description="Low complexity" evidence="1">
    <location>
        <begin position="159"/>
        <end position="176"/>
    </location>
</feature>
<dbReference type="RefSeq" id="WP_225840719.1">
    <property type="nucleotide sequence ID" value="NZ_BMMG01000002.1"/>
</dbReference>
<feature type="compositionally biased region" description="Polar residues" evidence="1">
    <location>
        <begin position="77"/>
        <end position="112"/>
    </location>
</feature>